<evidence type="ECO:0000313" key="9">
    <source>
        <dbReference type="Proteomes" id="UP001200430"/>
    </source>
</evidence>
<evidence type="ECO:0000256" key="4">
    <source>
        <dbReference type="ARBA" id="ARBA00023235"/>
    </source>
</evidence>
<feature type="domain" description="Pseudouridine synthase II N-terminal" evidence="6">
    <location>
        <begin position="26"/>
        <end position="171"/>
    </location>
</feature>
<reference evidence="8 9" key="1">
    <citation type="submission" date="2022-01" db="EMBL/GenBank/DDBJ databases">
        <title>Dethiosulfovibrio faecalis sp. nov., a novel proteolytic, non-sulfur-reducing bacterium isolated from a marine aquaculture solid waste bioreactor.</title>
        <authorList>
            <person name="Grabowski S."/>
            <person name="Apolinario E."/>
            <person name="Schneider N."/>
            <person name="Marshall C.W."/>
            <person name="Sowers K.R."/>
        </authorList>
    </citation>
    <scope>NUCLEOTIDE SEQUENCE [LARGE SCALE GENOMIC DNA]</scope>
    <source>
        <strain evidence="8 9">DSM 12537</strain>
    </source>
</reference>
<dbReference type="Pfam" id="PF01509">
    <property type="entry name" value="TruB_N"/>
    <property type="match status" value="1"/>
</dbReference>
<dbReference type="PANTHER" id="PTHR13767">
    <property type="entry name" value="TRNA-PSEUDOURIDINE SYNTHASE"/>
    <property type="match status" value="1"/>
</dbReference>
<accession>A0ABS9ELJ4</accession>
<comment type="similarity">
    <text evidence="2 5">Belongs to the pseudouridine synthase TruB family. Type 1 subfamily.</text>
</comment>
<evidence type="ECO:0000256" key="1">
    <source>
        <dbReference type="ARBA" id="ARBA00000385"/>
    </source>
</evidence>
<dbReference type="InterPro" id="IPR002501">
    <property type="entry name" value="PsdUridine_synth_N"/>
</dbReference>
<organism evidence="8 9">
    <name type="scientific">Dethiosulfovibrio marinus</name>
    <dbReference type="NCBI Taxonomy" id="133532"/>
    <lineage>
        <taxon>Bacteria</taxon>
        <taxon>Thermotogati</taxon>
        <taxon>Synergistota</taxon>
        <taxon>Synergistia</taxon>
        <taxon>Synergistales</taxon>
        <taxon>Dethiosulfovibrionaceae</taxon>
        <taxon>Dethiosulfovibrio</taxon>
    </lineage>
</organism>
<protein>
    <recommendedName>
        <fullName evidence="5">tRNA pseudouridine synthase B</fullName>
        <ecNumber evidence="5">5.4.99.25</ecNumber>
    </recommendedName>
    <alternativeName>
        <fullName evidence="5">tRNA pseudouridine(55) synthase</fullName>
        <shortName evidence="5">Psi55 synthase</shortName>
    </alternativeName>
    <alternativeName>
        <fullName evidence="5">tRNA pseudouridylate synthase</fullName>
    </alternativeName>
    <alternativeName>
        <fullName evidence="5">tRNA-uridine isomerase</fullName>
    </alternativeName>
</protein>
<dbReference type="EC" id="5.4.99.25" evidence="5"/>
<dbReference type="EMBL" id="JAKGUD010000003">
    <property type="protein sequence ID" value="MCF4142075.1"/>
    <property type="molecule type" value="Genomic_DNA"/>
</dbReference>
<sequence length="306" mass="33524">MIIDKPEGVRSTACVSAVKRTLGRGVKVGHAGTLDSTAQGLLIVLVGKATRLCRYVMDLPKNYLGIVKFGVKTSTDDGTGDILSSIDDEISIERDLVESLVPSFLGIRMQRPPSISALKVDGRRAHVVSRSEKLMELPSRPVFITSVNVQRISTDRGEAAIGVVCHKGTYIRSIARDMGDMSGYGAHLSSLRRISTGPFDVSDGVPFSEGMDCLDKEVLSQSLLPVDFISRAYRSYEITRHEDLGALKNGLSLPLYTLKPIKNHKAWCCSRAVVTGKGLLSVCRFRFEDDRCYLVPETNLLMESLS</sequence>
<feature type="domain" description="tRNA pseudouridylate synthase B C-terminal" evidence="7">
    <location>
        <begin position="172"/>
        <end position="227"/>
    </location>
</feature>
<comment type="catalytic activity">
    <reaction evidence="1 5">
        <text>uridine(55) in tRNA = pseudouridine(55) in tRNA</text>
        <dbReference type="Rhea" id="RHEA:42532"/>
        <dbReference type="Rhea" id="RHEA-COMP:10101"/>
        <dbReference type="Rhea" id="RHEA-COMP:10102"/>
        <dbReference type="ChEBI" id="CHEBI:65314"/>
        <dbReference type="ChEBI" id="CHEBI:65315"/>
        <dbReference type="EC" id="5.4.99.25"/>
    </reaction>
</comment>
<proteinExistence type="inferred from homology"/>
<evidence type="ECO:0000259" key="7">
    <source>
        <dbReference type="Pfam" id="PF16198"/>
    </source>
</evidence>
<evidence type="ECO:0000256" key="2">
    <source>
        <dbReference type="ARBA" id="ARBA00005642"/>
    </source>
</evidence>
<gene>
    <name evidence="5 8" type="primary">truB</name>
    <name evidence="8" type="ORF">L2W38_04495</name>
</gene>
<dbReference type="InterPro" id="IPR020103">
    <property type="entry name" value="PsdUridine_synth_cat_dom_sf"/>
</dbReference>
<dbReference type="NCBIfam" id="TIGR00431">
    <property type="entry name" value="TruB"/>
    <property type="match status" value="1"/>
</dbReference>
<keyword evidence="9" id="KW-1185">Reference proteome</keyword>
<keyword evidence="4 5" id="KW-0413">Isomerase</keyword>
<dbReference type="RefSeq" id="WP_236098828.1">
    <property type="nucleotide sequence ID" value="NZ_JAKGUD010000003.1"/>
</dbReference>
<evidence type="ECO:0000259" key="6">
    <source>
        <dbReference type="Pfam" id="PF01509"/>
    </source>
</evidence>
<dbReference type="Gene3D" id="3.30.2350.10">
    <property type="entry name" value="Pseudouridine synthase"/>
    <property type="match status" value="1"/>
</dbReference>
<name>A0ABS9ELJ4_9BACT</name>
<dbReference type="SUPFAM" id="SSF55120">
    <property type="entry name" value="Pseudouridine synthase"/>
    <property type="match status" value="1"/>
</dbReference>
<feature type="active site" description="Nucleophile" evidence="5">
    <location>
        <position position="35"/>
    </location>
</feature>
<dbReference type="Pfam" id="PF16198">
    <property type="entry name" value="TruB_C_2"/>
    <property type="match status" value="1"/>
</dbReference>
<evidence type="ECO:0000256" key="5">
    <source>
        <dbReference type="HAMAP-Rule" id="MF_01080"/>
    </source>
</evidence>
<comment type="caution">
    <text evidence="8">The sequence shown here is derived from an EMBL/GenBank/DDBJ whole genome shotgun (WGS) entry which is preliminary data.</text>
</comment>
<dbReference type="Proteomes" id="UP001200430">
    <property type="component" value="Unassembled WGS sequence"/>
</dbReference>
<dbReference type="InterPro" id="IPR014780">
    <property type="entry name" value="tRNA_psdUridine_synth_TruB"/>
</dbReference>
<dbReference type="InterPro" id="IPR032819">
    <property type="entry name" value="TruB_C"/>
</dbReference>
<comment type="function">
    <text evidence="5">Responsible for synthesis of pseudouridine from uracil-55 in the psi GC loop of transfer RNAs.</text>
</comment>
<dbReference type="HAMAP" id="MF_01080">
    <property type="entry name" value="TruB_bact"/>
    <property type="match status" value="1"/>
</dbReference>
<evidence type="ECO:0000256" key="3">
    <source>
        <dbReference type="ARBA" id="ARBA00022694"/>
    </source>
</evidence>
<keyword evidence="3 5" id="KW-0819">tRNA processing</keyword>
<dbReference type="PANTHER" id="PTHR13767:SF2">
    <property type="entry name" value="PSEUDOURIDYLATE SYNTHASE TRUB1"/>
    <property type="match status" value="1"/>
</dbReference>
<evidence type="ECO:0000313" key="8">
    <source>
        <dbReference type="EMBL" id="MCF4142075.1"/>
    </source>
</evidence>
<dbReference type="GO" id="GO:0160148">
    <property type="term" value="F:tRNA pseudouridine(55) synthase activity"/>
    <property type="evidence" value="ECO:0007669"/>
    <property type="project" value="UniProtKB-EC"/>
</dbReference>